<evidence type="ECO:0000256" key="1">
    <source>
        <dbReference type="SAM" id="MobiDB-lite"/>
    </source>
</evidence>
<feature type="region of interest" description="Disordered" evidence="1">
    <location>
        <begin position="103"/>
        <end position="129"/>
    </location>
</feature>
<accession>A0A316ZAH9</accession>
<protein>
    <submittedName>
        <fullName evidence="2">Uncharacterized protein</fullName>
    </submittedName>
</protein>
<evidence type="ECO:0000313" key="2">
    <source>
        <dbReference type="EMBL" id="PWN98306.1"/>
    </source>
</evidence>
<gene>
    <name evidence="2" type="ORF">FA09DRAFT_329905</name>
</gene>
<proteinExistence type="predicted"/>
<dbReference type="GeneID" id="37269925"/>
<evidence type="ECO:0000313" key="3">
    <source>
        <dbReference type="Proteomes" id="UP000245946"/>
    </source>
</evidence>
<organism evidence="2 3">
    <name type="scientific">Tilletiopsis washingtonensis</name>
    <dbReference type="NCBI Taxonomy" id="58919"/>
    <lineage>
        <taxon>Eukaryota</taxon>
        <taxon>Fungi</taxon>
        <taxon>Dikarya</taxon>
        <taxon>Basidiomycota</taxon>
        <taxon>Ustilaginomycotina</taxon>
        <taxon>Exobasidiomycetes</taxon>
        <taxon>Entylomatales</taxon>
        <taxon>Entylomatales incertae sedis</taxon>
        <taxon>Tilletiopsis</taxon>
    </lineage>
</organism>
<sequence>MKRPCGAFPGGSVSTTAHAAAKGSDAEDLASLRNAFCRISTGTLDVQRCGVVPELCPFPSASNALVPGQRPWTGRRLAGGRERSFEAVACSRRTPERRRACAARGTCAQQQSVRTPPHGARGRSLVPGC</sequence>
<reference evidence="2 3" key="1">
    <citation type="journal article" date="2018" name="Mol. Biol. Evol.">
        <title>Broad Genomic Sampling Reveals a Smut Pathogenic Ancestry of the Fungal Clade Ustilaginomycotina.</title>
        <authorList>
            <person name="Kijpornyongpan T."/>
            <person name="Mondo S.J."/>
            <person name="Barry K."/>
            <person name="Sandor L."/>
            <person name="Lee J."/>
            <person name="Lipzen A."/>
            <person name="Pangilinan J."/>
            <person name="LaButti K."/>
            <person name="Hainaut M."/>
            <person name="Henrissat B."/>
            <person name="Grigoriev I.V."/>
            <person name="Spatafora J.W."/>
            <person name="Aime M.C."/>
        </authorList>
    </citation>
    <scope>NUCLEOTIDE SEQUENCE [LARGE SCALE GENOMIC DNA]</scope>
    <source>
        <strain evidence="2 3">MCA 4186</strain>
    </source>
</reference>
<keyword evidence="3" id="KW-1185">Reference proteome</keyword>
<name>A0A316ZAH9_9BASI</name>
<dbReference type="EMBL" id="KZ819292">
    <property type="protein sequence ID" value="PWN98306.1"/>
    <property type="molecule type" value="Genomic_DNA"/>
</dbReference>
<dbReference type="Proteomes" id="UP000245946">
    <property type="component" value="Unassembled WGS sequence"/>
</dbReference>
<dbReference type="AlphaFoldDB" id="A0A316ZAH9"/>
<dbReference type="RefSeq" id="XP_025598585.1">
    <property type="nucleotide sequence ID" value="XM_025742381.1"/>
</dbReference>